<evidence type="ECO:0000256" key="2">
    <source>
        <dbReference type="ARBA" id="ARBA00022801"/>
    </source>
</evidence>
<keyword evidence="1" id="KW-0540">Nuclease</keyword>
<dbReference type="SUPFAM" id="SSF52113">
    <property type="entry name" value="BRCT domain"/>
    <property type="match status" value="1"/>
</dbReference>
<dbReference type="FunFam" id="3.30.420.10:FF:000045">
    <property type="entry name" value="3'-5' exonuclease DinG"/>
    <property type="match status" value="1"/>
</dbReference>
<dbReference type="PANTHER" id="PTHR30231">
    <property type="entry name" value="DNA POLYMERASE III SUBUNIT EPSILON"/>
    <property type="match status" value="1"/>
</dbReference>
<dbReference type="InterPro" id="IPR036397">
    <property type="entry name" value="RNaseH_sf"/>
</dbReference>
<keyword evidence="2" id="KW-0378">Hydrolase</keyword>
<comment type="caution">
    <text evidence="5">The sequence shown here is derived from an EMBL/GenBank/DDBJ whole genome shotgun (WGS) entry which is preliminary data.</text>
</comment>
<proteinExistence type="predicted"/>
<dbReference type="EMBL" id="VWPH01000004">
    <property type="protein sequence ID" value="KAA5835243.1"/>
    <property type="molecule type" value="Genomic_DNA"/>
</dbReference>
<dbReference type="GO" id="GO:0003887">
    <property type="term" value="F:DNA-directed DNA polymerase activity"/>
    <property type="evidence" value="ECO:0007669"/>
    <property type="project" value="InterPro"/>
</dbReference>
<dbReference type="Gene3D" id="3.40.50.10190">
    <property type="entry name" value="BRCT domain"/>
    <property type="match status" value="1"/>
</dbReference>
<dbReference type="Gene3D" id="3.30.420.10">
    <property type="entry name" value="Ribonuclease H-like superfamily/Ribonuclease H"/>
    <property type="match status" value="1"/>
</dbReference>
<dbReference type="RefSeq" id="WP_150066439.1">
    <property type="nucleotide sequence ID" value="NZ_VWPH01000004.1"/>
</dbReference>
<evidence type="ECO:0000256" key="3">
    <source>
        <dbReference type="ARBA" id="ARBA00022839"/>
    </source>
</evidence>
<reference evidence="5 6" key="1">
    <citation type="submission" date="2019-09" db="EMBL/GenBank/DDBJ databases">
        <title>Draft genome sequence of the thermophilic Saccharopolyspora hirsuta VKM Ac-666T.</title>
        <authorList>
            <person name="Lobastova T.G."/>
            <person name="Fokina V."/>
            <person name="Bragin E.Y."/>
            <person name="Shtratnikova V.Y."/>
            <person name="Starodumova I.P."/>
            <person name="Tarlachkov S.V."/>
            <person name="Donova M.V."/>
        </authorList>
    </citation>
    <scope>NUCLEOTIDE SEQUENCE [LARGE SCALE GENOMIC DNA]</scope>
    <source>
        <strain evidence="5 6">VKM Ac-666</strain>
    </source>
</reference>
<dbReference type="SUPFAM" id="SSF158682">
    <property type="entry name" value="TerB-like"/>
    <property type="match status" value="1"/>
</dbReference>
<dbReference type="InterPro" id="IPR013520">
    <property type="entry name" value="Ribonucl_H"/>
</dbReference>
<dbReference type="SMART" id="SM00479">
    <property type="entry name" value="EXOIII"/>
    <property type="match status" value="1"/>
</dbReference>
<dbReference type="Proteomes" id="UP000323946">
    <property type="component" value="Unassembled WGS sequence"/>
</dbReference>
<dbReference type="InterPro" id="IPR012337">
    <property type="entry name" value="RNaseH-like_sf"/>
</dbReference>
<dbReference type="InterPro" id="IPR006054">
    <property type="entry name" value="DnaQ"/>
</dbReference>
<organism evidence="5 6">
    <name type="scientific">Saccharopolyspora hirsuta</name>
    <dbReference type="NCBI Taxonomy" id="1837"/>
    <lineage>
        <taxon>Bacteria</taxon>
        <taxon>Bacillati</taxon>
        <taxon>Actinomycetota</taxon>
        <taxon>Actinomycetes</taxon>
        <taxon>Pseudonocardiales</taxon>
        <taxon>Pseudonocardiaceae</taxon>
        <taxon>Saccharopolyspora</taxon>
    </lineage>
</organism>
<dbReference type="AlphaFoldDB" id="A0A5M7C0F8"/>
<dbReference type="InterPro" id="IPR029024">
    <property type="entry name" value="TerB-like"/>
</dbReference>
<protein>
    <submittedName>
        <fullName evidence="5">DNA polymerase III subunit epsilon</fullName>
    </submittedName>
</protein>
<keyword evidence="6" id="KW-1185">Reference proteome</keyword>
<dbReference type="Pfam" id="PF00929">
    <property type="entry name" value="RNase_T"/>
    <property type="match status" value="1"/>
</dbReference>
<evidence type="ECO:0000313" key="5">
    <source>
        <dbReference type="EMBL" id="KAA5835243.1"/>
    </source>
</evidence>
<dbReference type="OrthoDB" id="190275at2"/>
<dbReference type="InterPro" id="IPR036420">
    <property type="entry name" value="BRCT_dom_sf"/>
</dbReference>
<sequence>MSEAGYAVVDLETTGIHPGRRERILEIGVVHVCPNGEITGRWETLVNPQRDLGPQRIHGITGADVLGAPRFEQVSGELVDLLAGRVLVAHNLRFDAGFLLAEFARCGVNPPISHELGLCTMRLARRYLVGAGRSLADCCAAFGISIGNAHRAIDDATASAQLLAGYLALDPQSPVWSRARARASSLAWPVVQHPRATWVARGNGSRQEVHFLSRLVERMPDSGVPELHSAYLAVLDHALVDRHVSATEADALVRVAEELNIGRIAARELHAHYVRELAKAAWADGVITDEERDDLLAVAAMLGMTDHDVDAILEAARTSASNPAESAVTPFQLQPGDLVVFTGEMRRSRIEWENVAAAAGLRPHSAVTKKVKLVVAADPDSQSGKARKARDYSIPVVTEVAFGRMLGSLSRLPA</sequence>
<dbReference type="SUPFAM" id="SSF53098">
    <property type="entry name" value="Ribonuclease H-like"/>
    <property type="match status" value="1"/>
</dbReference>
<evidence type="ECO:0000313" key="6">
    <source>
        <dbReference type="Proteomes" id="UP000323946"/>
    </source>
</evidence>
<evidence type="ECO:0000259" key="4">
    <source>
        <dbReference type="SMART" id="SM00479"/>
    </source>
</evidence>
<dbReference type="GO" id="GO:0006260">
    <property type="term" value="P:DNA replication"/>
    <property type="evidence" value="ECO:0007669"/>
    <property type="project" value="InterPro"/>
</dbReference>
<dbReference type="NCBIfam" id="TIGR00573">
    <property type="entry name" value="dnaq"/>
    <property type="match status" value="1"/>
</dbReference>
<dbReference type="GO" id="GO:0003677">
    <property type="term" value="F:DNA binding"/>
    <property type="evidence" value="ECO:0007669"/>
    <property type="project" value="InterPro"/>
</dbReference>
<name>A0A5M7C0F8_SACHI</name>
<keyword evidence="3" id="KW-0269">Exonuclease</keyword>
<accession>A0A5M7C0F8</accession>
<dbReference type="PANTHER" id="PTHR30231:SF4">
    <property type="entry name" value="PROTEIN NEN2"/>
    <property type="match status" value="1"/>
</dbReference>
<feature type="domain" description="Exonuclease" evidence="4">
    <location>
        <begin position="5"/>
        <end position="172"/>
    </location>
</feature>
<dbReference type="CDD" id="cd06127">
    <property type="entry name" value="DEDDh"/>
    <property type="match status" value="1"/>
</dbReference>
<dbReference type="SMR" id="A0A5M7C0F8"/>
<gene>
    <name evidence="5" type="ORF">F1721_10700</name>
</gene>
<dbReference type="GO" id="GO:0008408">
    <property type="term" value="F:3'-5' exonuclease activity"/>
    <property type="evidence" value="ECO:0007669"/>
    <property type="project" value="TreeGrafter"/>
</dbReference>
<evidence type="ECO:0000256" key="1">
    <source>
        <dbReference type="ARBA" id="ARBA00022722"/>
    </source>
</evidence>